<evidence type="ECO:0008006" key="3">
    <source>
        <dbReference type="Google" id="ProtNLM"/>
    </source>
</evidence>
<proteinExistence type="predicted"/>
<name>A0AAW2WU28_9LAMI</name>
<protein>
    <recommendedName>
        <fullName evidence="3">Secreted protein</fullName>
    </recommendedName>
</protein>
<dbReference type="EMBL" id="JACGWN010000007">
    <property type="protein sequence ID" value="KAL0444464.1"/>
    <property type="molecule type" value="Genomic_DNA"/>
</dbReference>
<sequence length="93" mass="10373">MVVRLLYHVDMVVVVAMVVARRFHHCCFMLPMLGKQCSDHPHHLTRLDLQPPHRTPNDAGPSAAAPAVKEAEHLSATQPLILPASGLFHHQHH</sequence>
<dbReference type="AlphaFoldDB" id="A0AAW2WU28"/>
<reference evidence="2" key="1">
    <citation type="submission" date="2020-06" db="EMBL/GenBank/DDBJ databases">
        <authorList>
            <person name="Li T."/>
            <person name="Hu X."/>
            <person name="Zhang T."/>
            <person name="Song X."/>
            <person name="Zhang H."/>
            <person name="Dai N."/>
            <person name="Sheng W."/>
            <person name="Hou X."/>
            <person name="Wei L."/>
        </authorList>
    </citation>
    <scope>NUCLEOTIDE SEQUENCE</scope>
    <source>
        <strain evidence="2">KEN1</strain>
        <tissue evidence="2">Leaf</tissue>
    </source>
</reference>
<comment type="caution">
    <text evidence="2">The sequence shown here is derived from an EMBL/GenBank/DDBJ whole genome shotgun (WGS) entry which is preliminary data.</text>
</comment>
<evidence type="ECO:0000313" key="2">
    <source>
        <dbReference type="EMBL" id="KAL0444464.1"/>
    </source>
</evidence>
<feature type="region of interest" description="Disordered" evidence="1">
    <location>
        <begin position="44"/>
        <end position="71"/>
    </location>
</feature>
<accession>A0AAW2WU28</accession>
<evidence type="ECO:0000256" key="1">
    <source>
        <dbReference type="SAM" id="MobiDB-lite"/>
    </source>
</evidence>
<reference evidence="2" key="2">
    <citation type="journal article" date="2024" name="Plant">
        <title>Genomic evolution and insights into agronomic trait innovations of Sesamum species.</title>
        <authorList>
            <person name="Miao H."/>
            <person name="Wang L."/>
            <person name="Qu L."/>
            <person name="Liu H."/>
            <person name="Sun Y."/>
            <person name="Le M."/>
            <person name="Wang Q."/>
            <person name="Wei S."/>
            <person name="Zheng Y."/>
            <person name="Lin W."/>
            <person name="Duan Y."/>
            <person name="Cao H."/>
            <person name="Xiong S."/>
            <person name="Wang X."/>
            <person name="Wei L."/>
            <person name="Li C."/>
            <person name="Ma Q."/>
            <person name="Ju M."/>
            <person name="Zhao R."/>
            <person name="Li G."/>
            <person name="Mu C."/>
            <person name="Tian Q."/>
            <person name="Mei H."/>
            <person name="Zhang T."/>
            <person name="Gao T."/>
            <person name="Zhang H."/>
        </authorList>
    </citation>
    <scope>NUCLEOTIDE SEQUENCE</scope>
    <source>
        <strain evidence="2">KEN1</strain>
    </source>
</reference>
<gene>
    <name evidence="2" type="ORF">Slati_2169100</name>
</gene>
<organism evidence="2">
    <name type="scientific">Sesamum latifolium</name>
    <dbReference type="NCBI Taxonomy" id="2727402"/>
    <lineage>
        <taxon>Eukaryota</taxon>
        <taxon>Viridiplantae</taxon>
        <taxon>Streptophyta</taxon>
        <taxon>Embryophyta</taxon>
        <taxon>Tracheophyta</taxon>
        <taxon>Spermatophyta</taxon>
        <taxon>Magnoliopsida</taxon>
        <taxon>eudicotyledons</taxon>
        <taxon>Gunneridae</taxon>
        <taxon>Pentapetalae</taxon>
        <taxon>asterids</taxon>
        <taxon>lamiids</taxon>
        <taxon>Lamiales</taxon>
        <taxon>Pedaliaceae</taxon>
        <taxon>Sesamum</taxon>
    </lineage>
</organism>